<accession>A0A6V7V7Z4</accession>
<evidence type="ECO:0000313" key="1">
    <source>
        <dbReference type="EMBL" id="CAD2171106.1"/>
    </source>
</evidence>
<proteinExistence type="predicted"/>
<dbReference type="AlphaFoldDB" id="A0A6V7V7Z4"/>
<sequence>MMYQIFRIFKSKDLDNLVFVFKTYLRPLLEYATEIWSPSRKDHLISLEKIQKIFTKRAFKQCGLVDKPYEIRLQICKLKKLEERRVLADLCMTYKILNNFTHLEQEKYFTLTKRAKRRIHLLQNKRFTSKSKNNFFARIVSLWNKLPREIVEIRNLKKFREYTKKIDLLSLSGT</sequence>
<reference evidence="1 2" key="1">
    <citation type="submission" date="2020-08" db="EMBL/GenBank/DDBJ databases">
        <authorList>
            <person name="Koutsovoulos G."/>
            <person name="Danchin GJ E."/>
        </authorList>
    </citation>
    <scope>NUCLEOTIDE SEQUENCE [LARGE SCALE GENOMIC DNA]</scope>
</reference>
<protein>
    <submittedName>
        <fullName evidence="1">Uncharacterized protein</fullName>
    </submittedName>
</protein>
<gene>
    <name evidence="1" type="ORF">MENT_LOCUS22545</name>
</gene>
<dbReference type="OrthoDB" id="5798715at2759"/>
<evidence type="ECO:0000313" key="2">
    <source>
        <dbReference type="Proteomes" id="UP000580250"/>
    </source>
</evidence>
<dbReference type="PRINTS" id="PR01345">
    <property type="entry name" value="CERVTRCPTASE"/>
</dbReference>
<dbReference type="PANTHER" id="PTHR21459:SF2">
    <property type="entry name" value="PROTEIN CBG08968"/>
    <property type="match status" value="1"/>
</dbReference>
<dbReference type="Proteomes" id="UP000580250">
    <property type="component" value="Unassembled WGS sequence"/>
</dbReference>
<name>A0A6V7V7Z4_MELEN</name>
<comment type="caution">
    <text evidence="1">The sequence shown here is derived from an EMBL/GenBank/DDBJ whole genome shotgun (WGS) entry which is preliminary data.</text>
</comment>
<dbReference type="PANTHER" id="PTHR21459">
    <property type="entry name" value="PROTEIN CBG08968"/>
    <property type="match status" value="1"/>
</dbReference>
<dbReference type="EMBL" id="CAJEWN010000178">
    <property type="protein sequence ID" value="CAD2171106.1"/>
    <property type="molecule type" value="Genomic_DNA"/>
</dbReference>
<organism evidence="1 2">
    <name type="scientific">Meloidogyne enterolobii</name>
    <name type="common">Root-knot nematode worm</name>
    <name type="synonym">Meloidogyne mayaguensis</name>
    <dbReference type="NCBI Taxonomy" id="390850"/>
    <lineage>
        <taxon>Eukaryota</taxon>
        <taxon>Metazoa</taxon>
        <taxon>Ecdysozoa</taxon>
        <taxon>Nematoda</taxon>
        <taxon>Chromadorea</taxon>
        <taxon>Rhabditida</taxon>
        <taxon>Tylenchina</taxon>
        <taxon>Tylenchomorpha</taxon>
        <taxon>Tylenchoidea</taxon>
        <taxon>Meloidogynidae</taxon>
        <taxon>Meloidogyninae</taxon>
        <taxon>Meloidogyne</taxon>
    </lineage>
</organism>